<gene>
    <name evidence="2" type="ORF">SAMN02787118_101714</name>
</gene>
<feature type="compositionally biased region" description="Basic residues" evidence="1">
    <location>
        <begin position="202"/>
        <end position="222"/>
    </location>
</feature>
<dbReference type="Proteomes" id="UP000181942">
    <property type="component" value="Unassembled WGS sequence"/>
</dbReference>
<feature type="compositionally biased region" description="Low complexity" evidence="1">
    <location>
        <begin position="184"/>
        <end position="196"/>
    </location>
</feature>
<organism evidence="2 3">
    <name type="scientific">Streptomyces mirabilis</name>
    <dbReference type="NCBI Taxonomy" id="68239"/>
    <lineage>
        <taxon>Bacteria</taxon>
        <taxon>Bacillati</taxon>
        <taxon>Actinomycetota</taxon>
        <taxon>Actinomycetes</taxon>
        <taxon>Kitasatosporales</taxon>
        <taxon>Streptomycetaceae</taxon>
        <taxon>Streptomyces</taxon>
    </lineage>
</organism>
<sequence>MIPVAHQLCGERAPTQNKPVIASHTEQGRENHAPVCATDERSASGDAAATHADHVLPRDRPTNPLPAQTSTYQVLSLVRNAEKLPPLLLSRPTQQRSLAGPDYASAAARARSGVDEAGAVAGRRLRQLVLTDAGVVALADSAAGVGDDEVARPAPAACRAVLAGTTAWPGVRAVATGPSVACRRAAAPAKAPSWAPTTNQGTRRRPIQGQRRRPRVPHRLHPSRREDPHLPRRRRRTDPHRHSLDRLRHRLHVVQRAHRPDRTRHRDAPPRPSASKPGTSPTCPHPA</sequence>
<evidence type="ECO:0000256" key="1">
    <source>
        <dbReference type="SAM" id="MobiDB-lite"/>
    </source>
</evidence>
<dbReference type="AlphaFoldDB" id="A0A1I2AJZ3"/>
<accession>A0A1I2AJZ3</accession>
<feature type="region of interest" description="Disordered" evidence="1">
    <location>
        <begin position="39"/>
        <end position="67"/>
    </location>
</feature>
<feature type="region of interest" description="Disordered" evidence="1">
    <location>
        <begin position="184"/>
        <end position="287"/>
    </location>
</feature>
<evidence type="ECO:0000313" key="2">
    <source>
        <dbReference type="EMBL" id="SFE44047.1"/>
    </source>
</evidence>
<reference evidence="2 3" key="1">
    <citation type="submission" date="2016-10" db="EMBL/GenBank/DDBJ databases">
        <authorList>
            <person name="de Groot N.N."/>
        </authorList>
    </citation>
    <scope>NUCLEOTIDE SEQUENCE [LARGE SCALE GENOMIC DNA]</scope>
    <source>
        <strain evidence="2 3">OK461</strain>
    </source>
</reference>
<feature type="compositionally biased region" description="Basic and acidic residues" evidence="1">
    <location>
        <begin position="51"/>
        <end position="61"/>
    </location>
</feature>
<protein>
    <submittedName>
        <fullName evidence="2">Uncharacterized protein</fullName>
    </submittedName>
</protein>
<feature type="compositionally biased region" description="Basic residues" evidence="1">
    <location>
        <begin position="247"/>
        <end position="257"/>
    </location>
</feature>
<name>A0A1I2AJZ3_9ACTN</name>
<feature type="compositionally biased region" description="Basic and acidic residues" evidence="1">
    <location>
        <begin position="258"/>
        <end position="269"/>
    </location>
</feature>
<dbReference type="EMBL" id="FONR01000001">
    <property type="protein sequence ID" value="SFE44047.1"/>
    <property type="molecule type" value="Genomic_DNA"/>
</dbReference>
<evidence type="ECO:0000313" key="3">
    <source>
        <dbReference type="Proteomes" id="UP000181942"/>
    </source>
</evidence>
<proteinExistence type="predicted"/>
<feature type="compositionally biased region" description="Polar residues" evidence="1">
    <location>
        <begin position="276"/>
        <end position="287"/>
    </location>
</feature>